<accession>A0AA37SHY7</accession>
<dbReference type="AlphaFoldDB" id="A0AA37SHY7"/>
<evidence type="ECO:0000259" key="2">
    <source>
        <dbReference type="Pfam" id="PF13454"/>
    </source>
</evidence>
<dbReference type="PANTHER" id="PTHR43539:SF91">
    <property type="entry name" value="FAD-DEPENDENT URATE HYDROXYLASE"/>
    <property type="match status" value="1"/>
</dbReference>
<dbReference type="Pfam" id="PF13454">
    <property type="entry name" value="NAD_binding_9"/>
    <property type="match status" value="1"/>
</dbReference>
<dbReference type="Proteomes" id="UP001156708">
    <property type="component" value="Unassembled WGS sequence"/>
</dbReference>
<comment type="caution">
    <text evidence="3">The sequence shown here is derived from an EMBL/GenBank/DDBJ whole genome shotgun (WGS) entry which is preliminary data.</text>
</comment>
<protein>
    <submittedName>
        <fullName evidence="3">Oxidoreductase</fullName>
    </submittedName>
</protein>
<dbReference type="PRINTS" id="PR00411">
    <property type="entry name" value="PNDRDTASEI"/>
</dbReference>
<organism evidence="3 4">
    <name type="scientific">Gluconobacter sphaericus NBRC 12467</name>
    <dbReference type="NCBI Taxonomy" id="1307951"/>
    <lineage>
        <taxon>Bacteria</taxon>
        <taxon>Pseudomonadati</taxon>
        <taxon>Pseudomonadota</taxon>
        <taxon>Alphaproteobacteria</taxon>
        <taxon>Acetobacterales</taxon>
        <taxon>Acetobacteraceae</taxon>
        <taxon>Gluconobacter</taxon>
    </lineage>
</organism>
<dbReference type="PRINTS" id="PR00368">
    <property type="entry name" value="FADPNR"/>
</dbReference>
<dbReference type="SUPFAM" id="SSF51905">
    <property type="entry name" value="FAD/NAD(P)-binding domain"/>
    <property type="match status" value="1"/>
</dbReference>
<keyword evidence="1" id="KW-0560">Oxidoreductase</keyword>
<dbReference type="InterPro" id="IPR050982">
    <property type="entry name" value="Auxin_biosynth/cation_transpt"/>
</dbReference>
<dbReference type="RefSeq" id="WP_141350932.1">
    <property type="nucleotide sequence ID" value="NZ_BARA01000008.1"/>
</dbReference>
<dbReference type="InterPro" id="IPR036188">
    <property type="entry name" value="FAD/NAD-bd_sf"/>
</dbReference>
<evidence type="ECO:0000256" key="1">
    <source>
        <dbReference type="ARBA" id="ARBA00023002"/>
    </source>
</evidence>
<dbReference type="GO" id="GO:0004497">
    <property type="term" value="F:monooxygenase activity"/>
    <property type="evidence" value="ECO:0007669"/>
    <property type="project" value="TreeGrafter"/>
</dbReference>
<dbReference type="InterPro" id="IPR038732">
    <property type="entry name" value="HpyO/CreE_NAD-binding"/>
</dbReference>
<reference evidence="4" key="1">
    <citation type="journal article" date="2019" name="Int. J. Syst. Evol. Microbiol.">
        <title>The Global Catalogue of Microorganisms (GCM) 10K type strain sequencing project: providing services to taxonomists for standard genome sequencing and annotation.</title>
        <authorList>
            <consortium name="The Broad Institute Genomics Platform"/>
            <consortium name="The Broad Institute Genome Sequencing Center for Infectious Disease"/>
            <person name="Wu L."/>
            <person name="Ma J."/>
        </authorList>
    </citation>
    <scope>NUCLEOTIDE SEQUENCE [LARGE SCALE GENOMIC DNA]</scope>
    <source>
        <strain evidence="4">NBRC 12467</strain>
    </source>
</reference>
<dbReference type="PANTHER" id="PTHR43539">
    <property type="entry name" value="FLAVIN-BINDING MONOOXYGENASE-LIKE PROTEIN (AFU_ORTHOLOGUE AFUA_4G09220)"/>
    <property type="match status" value="1"/>
</dbReference>
<dbReference type="Gene3D" id="3.50.50.60">
    <property type="entry name" value="FAD/NAD(P)-binding domain"/>
    <property type="match status" value="1"/>
</dbReference>
<feature type="domain" description="FAD-dependent urate hydroxylase HpyO/Asp monooxygenase CreE-like FAD/NAD(P)-binding" evidence="2">
    <location>
        <begin position="51"/>
        <end position="194"/>
    </location>
</feature>
<dbReference type="GO" id="GO:0050660">
    <property type="term" value="F:flavin adenine dinucleotide binding"/>
    <property type="evidence" value="ECO:0007669"/>
    <property type="project" value="TreeGrafter"/>
</dbReference>
<name>A0AA37SHY7_9PROT</name>
<keyword evidence="4" id="KW-1185">Reference proteome</keyword>
<evidence type="ECO:0000313" key="4">
    <source>
        <dbReference type="Proteomes" id="UP001156708"/>
    </source>
</evidence>
<proteinExistence type="predicted"/>
<dbReference type="EMBL" id="BSNZ01000007">
    <property type="protein sequence ID" value="GLQ84046.1"/>
    <property type="molecule type" value="Genomic_DNA"/>
</dbReference>
<sequence length="488" mass="54369">MTSDALPQTNHALADLTVRVRDDLDRIAHPRRSWTFRHVAPSGEAMLDVLIVGGGQSGLAAAFGLMRDEVLNILVVDQAPRGMEGPWLSYARMHTLRSPKDFTGPDLDIPSLTYQSWHEAKFGAESWTALHLITKQHWVEYLLWLRDTVGIPVQNDTTVLDIEPCEGGLCVLLQSAGAEPVRRFARKVVLATGQESLGRWSMPGFIEALPAQVRAHTAEGIDFAALRGKRVAVLGAGASAFDNAATALEAGAGEVHLFCRRAEPQLVQPYLWLTFTGFLKHFSELDDVWKWRFMNYILGLREGFPQPTWDRCAKHMNFRLHTGAGWNAARMEGEKILLETAQGPFEADYVICATGIEHNPAQRPELARAAENIARWEDRFTPAPGEQNSRLAAFPYLGNDYTLQERVPGETPWLRNIHLFSIAATMSFGPSGSSINAMKFSVPKLVSGITGALFRDDVQAYWQDLKDYDIRQAELRWPAGHPMTLEDA</sequence>
<gene>
    <name evidence="3" type="ORF">GCM10007872_09540</name>
</gene>
<evidence type="ECO:0000313" key="3">
    <source>
        <dbReference type="EMBL" id="GLQ84046.1"/>
    </source>
</evidence>